<accession>A0A9Q8WCQ9</accession>
<feature type="chain" id="PRO_5040292259" evidence="2">
    <location>
        <begin position="27"/>
        <end position="686"/>
    </location>
</feature>
<feature type="signal peptide" evidence="2">
    <location>
        <begin position="1"/>
        <end position="26"/>
    </location>
</feature>
<dbReference type="GeneID" id="73338053"/>
<dbReference type="AlphaFoldDB" id="A0A9Q8WCQ9"/>
<dbReference type="PANTHER" id="PTHR35043">
    <property type="entry name" value="TRANSCRIPTION FACTOR DOMAIN-CONTAINING PROTEIN"/>
    <property type="match status" value="1"/>
</dbReference>
<evidence type="ECO:0000313" key="4">
    <source>
        <dbReference type="Proteomes" id="UP000830671"/>
    </source>
</evidence>
<gene>
    <name evidence="3" type="ORF">CLUP02_04026</name>
</gene>
<keyword evidence="1" id="KW-0812">Transmembrane</keyword>
<organism evidence="3 4">
    <name type="scientific">Colletotrichum lupini</name>
    <dbReference type="NCBI Taxonomy" id="145971"/>
    <lineage>
        <taxon>Eukaryota</taxon>
        <taxon>Fungi</taxon>
        <taxon>Dikarya</taxon>
        <taxon>Ascomycota</taxon>
        <taxon>Pezizomycotina</taxon>
        <taxon>Sordariomycetes</taxon>
        <taxon>Hypocreomycetidae</taxon>
        <taxon>Glomerellales</taxon>
        <taxon>Glomerellaceae</taxon>
        <taxon>Colletotrichum</taxon>
        <taxon>Colletotrichum acutatum species complex</taxon>
    </lineage>
</organism>
<dbReference type="PANTHER" id="PTHR35043:SF8">
    <property type="entry name" value="DUF4220 DOMAIN-CONTAINING PROTEIN"/>
    <property type="match status" value="1"/>
</dbReference>
<protein>
    <submittedName>
        <fullName evidence="3">Uncharacterized protein</fullName>
    </submittedName>
</protein>
<keyword evidence="2" id="KW-0732">Signal</keyword>
<feature type="transmembrane region" description="Helical" evidence="1">
    <location>
        <begin position="283"/>
        <end position="301"/>
    </location>
</feature>
<keyword evidence="1" id="KW-0472">Membrane</keyword>
<evidence type="ECO:0000256" key="1">
    <source>
        <dbReference type="SAM" id="Phobius"/>
    </source>
</evidence>
<name>A0A9Q8WCQ9_9PEZI</name>
<feature type="transmembrane region" description="Helical" evidence="1">
    <location>
        <begin position="432"/>
        <end position="458"/>
    </location>
</feature>
<feature type="transmembrane region" description="Helical" evidence="1">
    <location>
        <begin position="401"/>
        <end position="420"/>
    </location>
</feature>
<feature type="transmembrane region" description="Helical" evidence="1">
    <location>
        <begin position="50"/>
        <end position="72"/>
    </location>
</feature>
<dbReference type="KEGG" id="clup:CLUP02_04026"/>
<dbReference type="Proteomes" id="UP000830671">
    <property type="component" value="Chromosome 2"/>
</dbReference>
<proteinExistence type="predicted"/>
<sequence>MFSNVHFHHNLSRVCLFFVLAINAKASNETNTTNQETVGWRAGPGTRGTLNLVWSCAITIFACTWTVTHLNLPGPKDTTFQKLCRRVKWMAINIIFPEFILSKAICDLRQALDELRQFGEVLPHIRHQITSVERLEVPYSLTVDEHRFWKVEYPPYYKIIYRSLYLKLPSLNSATTVSHAATTESAPENVLNAETRPTGQQAETRLPSRVHEVPQLWTIVHSYYAQMGGILIPWAKGSSGWAYKVLTATKLTPEYEWDSRQGHPLKYLILGRASIQDKSKADWLVKILAVTQILLLVLNVVGRGVAKLPVTQLELATVAFAIMAILTYWASWWKPKDISVPTHIRYGPYGEWVSTPKMRQLSLWFRSPTKAADIKKRRDLHEGNRIPNDATWIGSRSSSMAIFLATSSLVFGGVHCLAWNFEFPSETELMAWRIGCIITATLPTVTLGISFLLSHLSVKKFPTQRQRIIIEELDKLPVMSQDWWNRLLGLQEQFRDLNSTTVYEPMVSNVDESNDWNHRVTENFEGSALERSWKDRNIGVCRDLVAFRNQWTKALEHTKLEADDVEDWYNTGMLLRHCWRILSGPNFHKFWRRLETCDGKSPDCPTPGLQWLSYIEQLSNAVEIAESRCEKELVFFQKIIPRASEVLSIISYVIYLVARLLTMVLLFTTLRSAPVKVYQTVTWLRY</sequence>
<dbReference type="RefSeq" id="XP_049140186.1">
    <property type="nucleotide sequence ID" value="XM_049283043.1"/>
</dbReference>
<dbReference type="EMBL" id="CP019474">
    <property type="protein sequence ID" value="UQC78549.1"/>
    <property type="molecule type" value="Genomic_DNA"/>
</dbReference>
<keyword evidence="4" id="KW-1185">Reference proteome</keyword>
<feature type="transmembrane region" description="Helical" evidence="1">
    <location>
        <begin position="313"/>
        <end position="333"/>
    </location>
</feature>
<evidence type="ECO:0000313" key="3">
    <source>
        <dbReference type="EMBL" id="UQC78549.1"/>
    </source>
</evidence>
<keyword evidence="1" id="KW-1133">Transmembrane helix</keyword>
<feature type="transmembrane region" description="Helical" evidence="1">
    <location>
        <begin position="646"/>
        <end position="667"/>
    </location>
</feature>
<reference evidence="3" key="1">
    <citation type="journal article" date="2021" name="Mol. Plant Microbe Interact.">
        <title>Complete Genome Sequence of the Plant-Pathogenic Fungus Colletotrichum lupini.</title>
        <authorList>
            <person name="Baroncelli R."/>
            <person name="Pensec F."/>
            <person name="Da Lio D."/>
            <person name="Boufleur T."/>
            <person name="Vicente I."/>
            <person name="Sarrocco S."/>
            <person name="Picot A."/>
            <person name="Baraldi E."/>
            <person name="Sukno S."/>
            <person name="Thon M."/>
            <person name="Le Floch G."/>
        </authorList>
    </citation>
    <scope>NUCLEOTIDE SEQUENCE</scope>
    <source>
        <strain evidence="3">IMI 504893</strain>
    </source>
</reference>
<evidence type="ECO:0000256" key="2">
    <source>
        <dbReference type="SAM" id="SignalP"/>
    </source>
</evidence>